<dbReference type="OrthoDB" id="425619at2759"/>
<organism evidence="2 3">
    <name type="scientific">Mytilus edulis</name>
    <name type="common">Blue mussel</name>
    <dbReference type="NCBI Taxonomy" id="6550"/>
    <lineage>
        <taxon>Eukaryota</taxon>
        <taxon>Metazoa</taxon>
        <taxon>Spiralia</taxon>
        <taxon>Lophotrochozoa</taxon>
        <taxon>Mollusca</taxon>
        <taxon>Bivalvia</taxon>
        <taxon>Autobranchia</taxon>
        <taxon>Pteriomorphia</taxon>
        <taxon>Mytilida</taxon>
        <taxon>Mytiloidea</taxon>
        <taxon>Mytilidae</taxon>
        <taxon>Mytilinae</taxon>
        <taxon>Mytilus</taxon>
    </lineage>
</organism>
<comment type="caution">
    <text evidence="2">The sequence shown here is derived from an EMBL/GenBank/DDBJ whole genome shotgun (WGS) entry which is preliminary data.</text>
</comment>
<dbReference type="Proteomes" id="UP000683360">
    <property type="component" value="Unassembled WGS sequence"/>
</dbReference>
<feature type="region of interest" description="Disordered" evidence="1">
    <location>
        <begin position="25"/>
        <end position="58"/>
    </location>
</feature>
<feature type="compositionally biased region" description="Acidic residues" evidence="1">
    <location>
        <begin position="25"/>
        <end position="36"/>
    </location>
</feature>
<evidence type="ECO:0000256" key="1">
    <source>
        <dbReference type="SAM" id="MobiDB-lite"/>
    </source>
</evidence>
<evidence type="ECO:0000313" key="3">
    <source>
        <dbReference type="Proteomes" id="UP000683360"/>
    </source>
</evidence>
<feature type="region of interest" description="Disordered" evidence="1">
    <location>
        <begin position="201"/>
        <end position="225"/>
    </location>
</feature>
<gene>
    <name evidence="2" type="ORF">MEDL_19314</name>
</gene>
<keyword evidence="3" id="KW-1185">Reference proteome</keyword>
<protein>
    <submittedName>
        <fullName evidence="2">Uncharacterized protein</fullName>
    </submittedName>
</protein>
<dbReference type="EMBL" id="CAJPWZ010000987">
    <property type="protein sequence ID" value="CAG2204891.1"/>
    <property type="molecule type" value="Genomic_DNA"/>
</dbReference>
<feature type="region of interest" description="Disordered" evidence="1">
    <location>
        <begin position="264"/>
        <end position="293"/>
    </location>
</feature>
<dbReference type="AlphaFoldDB" id="A0A8S3R6Q2"/>
<reference evidence="2" key="1">
    <citation type="submission" date="2021-03" db="EMBL/GenBank/DDBJ databases">
        <authorList>
            <person name="Bekaert M."/>
        </authorList>
    </citation>
    <scope>NUCLEOTIDE SEQUENCE</scope>
</reference>
<feature type="region of interest" description="Disordered" evidence="1">
    <location>
        <begin position="154"/>
        <end position="183"/>
    </location>
</feature>
<evidence type="ECO:0000313" key="2">
    <source>
        <dbReference type="EMBL" id="CAG2204891.1"/>
    </source>
</evidence>
<proteinExistence type="predicted"/>
<name>A0A8S3R6Q2_MYTED</name>
<feature type="compositionally biased region" description="Basic and acidic residues" evidence="1">
    <location>
        <begin position="44"/>
        <end position="58"/>
    </location>
</feature>
<sequence>MGRRKPARSQEDKDKDYISEMEMCESQDEDYDDEEINQPTANILERRNEGHEENADKEKTGNLKIFTASSDNAIFRREISTPINGTVMTALEELGNSSRAAGGLQTISEESGCMDQHSTERLKTRTPLEAEGQQLLHERFVSRCNEDIRARPLMNAHSHMDEKGNDRQRTRQHNGPEKDIFRRPERNIENMHYQNTRFQDFQDCSGQGDRVSNRETNRQSPEFRTANQHRQENVYAAPRQEVRHNGITGFQEYYIPRPTEYRPLSRQPSLVTDRQTHTRSDRTVNSSNPKLPAFNGKDESLMRYCLEFKEKQEILYSHNYQQESRFASRNQKPGEKAEEYAAELKRLHHKAYPNRDRQQRKEDLLERFMRGILDEEVRFFVNYVKKPDDIDEAVYLVVECLCERRSSKFKEPNERRIQKNVRRASSLYECSDSETEIEEEEEETCDTAYRLKRAHNQKQNGLSSSSNEEIDQKCDTQEELAKHVDTYPVHKKIVGIQKTSGITINPDSFFGHSDMPYFISSDDIVAFNKEKSQEHYTKKEGETEEQRHILWKNVLKFQKRVPKSPNTGSSAVF</sequence>
<feature type="compositionally biased region" description="Basic and acidic residues" evidence="1">
    <location>
        <begin position="158"/>
        <end position="183"/>
    </location>
</feature>
<accession>A0A8S3R6Q2</accession>